<keyword evidence="5" id="KW-0732">Signal</keyword>
<keyword evidence="4" id="KW-0106">Calcium</keyword>
<evidence type="ECO:0000256" key="5">
    <source>
        <dbReference type="SAM" id="SignalP"/>
    </source>
</evidence>
<gene>
    <name evidence="7" type="ORF">Rcae01_01367</name>
</gene>
<evidence type="ECO:0000256" key="1">
    <source>
        <dbReference type="ARBA" id="ARBA00008779"/>
    </source>
</evidence>
<dbReference type="CDD" id="cd16143">
    <property type="entry name" value="ARS_like"/>
    <property type="match status" value="1"/>
</dbReference>
<dbReference type="PROSITE" id="PS00149">
    <property type="entry name" value="SULFATASE_2"/>
    <property type="match status" value="1"/>
</dbReference>
<dbReference type="SUPFAM" id="SSF53649">
    <property type="entry name" value="Alkaline phosphatase-like"/>
    <property type="match status" value="1"/>
</dbReference>
<feature type="signal peptide" evidence="5">
    <location>
        <begin position="1"/>
        <end position="27"/>
    </location>
</feature>
<dbReference type="PROSITE" id="PS00523">
    <property type="entry name" value="SULFATASE_1"/>
    <property type="match status" value="1"/>
</dbReference>
<evidence type="ECO:0000256" key="3">
    <source>
        <dbReference type="ARBA" id="ARBA00022801"/>
    </source>
</evidence>
<reference evidence="7 8" key="1">
    <citation type="submission" date="2024-02" db="EMBL/GenBank/DDBJ databases">
        <title>Rhodopirellula caenicola NBRC 110016.</title>
        <authorList>
            <person name="Ichikawa N."/>
            <person name="Katano-Makiyama Y."/>
            <person name="Hidaka K."/>
        </authorList>
    </citation>
    <scope>NUCLEOTIDE SEQUENCE [LARGE SCALE GENOMIC DNA]</scope>
    <source>
        <strain evidence="7 8">NBRC 110016</strain>
    </source>
</reference>
<proteinExistence type="inferred from homology"/>
<evidence type="ECO:0000313" key="8">
    <source>
        <dbReference type="Proteomes" id="UP001416858"/>
    </source>
</evidence>
<dbReference type="Gene3D" id="3.40.720.10">
    <property type="entry name" value="Alkaline Phosphatase, subunit A"/>
    <property type="match status" value="1"/>
</dbReference>
<comment type="caution">
    <text evidence="7">The sequence shown here is derived from an EMBL/GenBank/DDBJ whole genome shotgun (WGS) entry which is preliminary data.</text>
</comment>
<keyword evidence="8" id="KW-1185">Reference proteome</keyword>
<evidence type="ECO:0000256" key="4">
    <source>
        <dbReference type="ARBA" id="ARBA00022837"/>
    </source>
</evidence>
<name>A0ABP9VL50_9BACT</name>
<accession>A0ABP9VL50</accession>
<keyword evidence="3" id="KW-0378">Hydrolase</keyword>
<dbReference type="InterPro" id="IPR017850">
    <property type="entry name" value="Alkaline_phosphatase_core_sf"/>
</dbReference>
<dbReference type="EMBL" id="BAABRO010000002">
    <property type="protein sequence ID" value="GAA5505917.1"/>
    <property type="molecule type" value="Genomic_DNA"/>
</dbReference>
<organism evidence="7 8">
    <name type="scientific">Novipirellula caenicola</name>
    <dbReference type="NCBI Taxonomy" id="1536901"/>
    <lineage>
        <taxon>Bacteria</taxon>
        <taxon>Pseudomonadati</taxon>
        <taxon>Planctomycetota</taxon>
        <taxon>Planctomycetia</taxon>
        <taxon>Pirellulales</taxon>
        <taxon>Pirellulaceae</taxon>
        <taxon>Novipirellula</taxon>
    </lineage>
</organism>
<evidence type="ECO:0000313" key="7">
    <source>
        <dbReference type="EMBL" id="GAA5505917.1"/>
    </source>
</evidence>
<dbReference type="InterPro" id="IPR024607">
    <property type="entry name" value="Sulfatase_CS"/>
</dbReference>
<dbReference type="Proteomes" id="UP001416858">
    <property type="component" value="Unassembled WGS sequence"/>
</dbReference>
<sequence>MKATIAPKTILLFIVFSTAALVGVAGAAPPDRPNIVFILADDMGYGEVSAMNPDRCKVPTPAIDQLVSQGMHFTDAHSSSSVCTPTRYSILTGRYNWRTQLQRFVLYGYSPPLIDPHRVTVADFLKDQGYNTAAIGKWHLGMDIPTTDGKAPGKGHSPENIDWTGTIENGPTARGFDYFYGISASLDMPPFIYIENDRFVGQATATKKYQREGPAEPDFEAVDVLPMLKQKAVQYINRQTAERPYFAYIALNSPHTPIVPSAQWNGKSAVGRYGDFVMQTDDVVGAIVDAVDQSPGAKNTIVIFTTDNGCSKMAKIEQLKEKGHYVSGPLRGSKGDLWEGGHRVPFVVRWPAKIEPSTRSDQTIGQWDLMATCAEILATELPAGSAEDSVSFLPALHGQPIQSTRAGIIHHAIDGHFAYRQGDWKLLLARGSGGLTAPREKNVSADAPEAQLYDLASDLGETNNLYLSEPDVANRLLGLLESDVRRGRSTEGTDEKNDVMHVKLWKSKP</sequence>
<dbReference type="Gene3D" id="3.30.1120.10">
    <property type="match status" value="1"/>
</dbReference>
<evidence type="ECO:0000259" key="6">
    <source>
        <dbReference type="Pfam" id="PF00884"/>
    </source>
</evidence>
<feature type="chain" id="PRO_5045635787" evidence="5">
    <location>
        <begin position="28"/>
        <end position="509"/>
    </location>
</feature>
<dbReference type="InterPro" id="IPR000917">
    <property type="entry name" value="Sulfatase_N"/>
</dbReference>
<dbReference type="Pfam" id="PF00884">
    <property type="entry name" value="Sulfatase"/>
    <property type="match status" value="1"/>
</dbReference>
<dbReference type="PANTHER" id="PTHR42693:SF53">
    <property type="entry name" value="ENDO-4-O-SULFATASE"/>
    <property type="match status" value="1"/>
</dbReference>
<dbReference type="PANTHER" id="PTHR42693">
    <property type="entry name" value="ARYLSULFATASE FAMILY MEMBER"/>
    <property type="match status" value="1"/>
</dbReference>
<evidence type="ECO:0000256" key="2">
    <source>
        <dbReference type="ARBA" id="ARBA00022723"/>
    </source>
</evidence>
<protein>
    <submittedName>
        <fullName evidence="7">N-acetylgalactosamine-6-O-sulfatase</fullName>
    </submittedName>
</protein>
<feature type="domain" description="Sulfatase N-terminal" evidence="6">
    <location>
        <begin position="33"/>
        <end position="376"/>
    </location>
</feature>
<comment type="similarity">
    <text evidence="1">Belongs to the sulfatase family.</text>
</comment>
<dbReference type="InterPro" id="IPR050738">
    <property type="entry name" value="Sulfatase"/>
</dbReference>
<keyword evidence="2" id="KW-0479">Metal-binding</keyword>